<comment type="caution">
    <text evidence="1">The sequence shown here is derived from an EMBL/GenBank/DDBJ whole genome shotgun (WGS) entry which is preliminary data.</text>
</comment>
<keyword evidence="2" id="KW-1185">Reference proteome</keyword>
<organism evidence="1 2">
    <name type="scientific">Ficus carica</name>
    <name type="common">Common fig</name>
    <dbReference type="NCBI Taxonomy" id="3494"/>
    <lineage>
        <taxon>Eukaryota</taxon>
        <taxon>Viridiplantae</taxon>
        <taxon>Streptophyta</taxon>
        <taxon>Embryophyta</taxon>
        <taxon>Tracheophyta</taxon>
        <taxon>Spermatophyta</taxon>
        <taxon>Magnoliopsida</taxon>
        <taxon>eudicotyledons</taxon>
        <taxon>Gunneridae</taxon>
        <taxon>Pentapetalae</taxon>
        <taxon>rosids</taxon>
        <taxon>fabids</taxon>
        <taxon>Rosales</taxon>
        <taxon>Moraceae</taxon>
        <taxon>Ficeae</taxon>
        <taxon>Ficus</taxon>
    </lineage>
</organism>
<accession>A0AA88ECB4</accession>
<dbReference type="AlphaFoldDB" id="A0AA88ECB4"/>
<gene>
    <name evidence="1" type="ORF">TIFTF001_038826</name>
</gene>
<evidence type="ECO:0000313" key="1">
    <source>
        <dbReference type="EMBL" id="GMN69781.1"/>
    </source>
</evidence>
<dbReference type="Proteomes" id="UP001187192">
    <property type="component" value="Unassembled WGS sequence"/>
</dbReference>
<reference evidence="1" key="1">
    <citation type="submission" date="2023-07" db="EMBL/GenBank/DDBJ databases">
        <title>draft genome sequence of fig (Ficus carica).</title>
        <authorList>
            <person name="Takahashi T."/>
            <person name="Nishimura K."/>
        </authorList>
    </citation>
    <scope>NUCLEOTIDE SEQUENCE</scope>
</reference>
<dbReference type="EMBL" id="BTGU01000935">
    <property type="protein sequence ID" value="GMN69781.1"/>
    <property type="molecule type" value="Genomic_DNA"/>
</dbReference>
<name>A0AA88ECB4_FICCA</name>
<evidence type="ECO:0000313" key="2">
    <source>
        <dbReference type="Proteomes" id="UP001187192"/>
    </source>
</evidence>
<sequence>MKQWRMEEIPMLMDRDWLQFNRFTFMADQKKRKLCKLKSTEEFSATLSHNDELQAVTLVKAAVNSLAGMSSGLFRKMIVRDDSPKLEEIDALVDSLEVERQSAAATNLRDCLRSTIENKLFSECCSSPSTAAGSLLLVEGHSQTLGQPKSTFGQLRSTLYGSNLSFRLWPSNSDITSGYYP</sequence>
<protein>
    <submittedName>
        <fullName evidence="1">Uncharacterized protein</fullName>
    </submittedName>
</protein>
<proteinExistence type="predicted"/>